<gene>
    <name evidence="3" type="ORF">PCOR1329_LOCUS728</name>
</gene>
<protein>
    <recommendedName>
        <fullName evidence="5">RNA-directed RNA polymerase</fullName>
    </recommendedName>
</protein>
<dbReference type="Proteomes" id="UP001189429">
    <property type="component" value="Unassembled WGS sequence"/>
</dbReference>
<evidence type="ECO:0000256" key="2">
    <source>
        <dbReference type="SAM" id="SignalP"/>
    </source>
</evidence>
<feature type="compositionally biased region" description="Basic and acidic residues" evidence="1">
    <location>
        <begin position="170"/>
        <end position="195"/>
    </location>
</feature>
<feature type="region of interest" description="Disordered" evidence="1">
    <location>
        <begin position="170"/>
        <end position="198"/>
    </location>
</feature>
<organism evidence="3 4">
    <name type="scientific">Prorocentrum cordatum</name>
    <dbReference type="NCBI Taxonomy" id="2364126"/>
    <lineage>
        <taxon>Eukaryota</taxon>
        <taxon>Sar</taxon>
        <taxon>Alveolata</taxon>
        <taxon>Dinophyceae</taxon>
        <taxon>Prorocentrales</taxon>
        <taxon>Prorocentraceae</taxon>
        <taxon>Prorocentrum</taxon>
    </lineage>
</organism>
<feature type="signal peptide" evidence="2">
    <location>
        <begin position="1"/>
        <end position="22"/>
    </location>
</feature>
<feature type="compositionally biased region" description="Low complexity" evidence="1">
    <location>
        <begin position="1055"/>
        <end position="1073"/>
    </location>
</feature>
<feature type="compositionally biased region" description="Basic residues" evidence="1">
    <location>
        <begin position="1077"/>
        <end position="1091"/>
    </location>
</feature>
<evidence type="ECO:0008006" key="5">
    <source>
        <dbReference type="Google" id="ProtNLM"/>
    </source>
</evidence>
<keyword evidence="4" id="KW-1185">Reference proteome</keyword>
<feature type="region of interest" description="Disordered" evidence="1">
    <location>
        <begin position="1022"/>
        <end position="1091"/>
    </location>
</feature>
<feature type="chain" id="PRO_5047240026" description="RNA-directed RNA polymerase" evidence="2">
    <location>
        <begin position="23"/>
        <end position="1430"/>
    </location>
</feature>
<keyword evidence="2" id="KW-0732">Signal</keyword>
<proteinExistence type="predicted"/>
<comment type="caution">
    <text evidence="3">The sequence shown here is derived from an EMBL/GenBank/DDBJ whole genome shotgun (WGS) entry which is preliminary data.</text>
</comment>
<name>A0ABN9PFT4_9DINO</name>
<accession>A0ABN9PFT4</accession>
<evidence type="ECO:0000256" key="1">
    <source>
        <dbReference type="SAM" id="MobiDB-lite"/>
    </source>
</evidence>
<dbReference type="EMBL" id="CAUYUJ010000163">
    <property type="protein sequence ID" value="CAK0789045.1"/>
    <property type="molecule type" value="Genomic_DNA"/>
</dbReference>
<evidence type="ECO:0000313" key="3">
    <source>
        <dbReference type="EMBL" id="CAK0789045.1"/>
    </source>
</evidence>
<sequence>MAAVAIPGGAAALPAWAAAACAACPELAVCAACPACEPPPFAACPACEPPPCAACPACEARACPEPTAGEKAVERLVGALLGGLVHWLALPGERVVCRLADEDVDHELVLTHYPGSGQWFVLTPGVDIYAEDLSCSDPESRPSRALPLALRARRMRRLYRLRERLGPDELGDARQRGRETALERDATLPEPREASAADGQQVIWQEAAGRLSAGRRARSLRLGSAMGQMGGRRLEAPRAGQAWIALSGGPGIAIGTEVDVANTDGVSFEDGVVPFGVLNNARTLWVDYDEQGEWFRRWTVVVGESCQVCHPDVKVDGPPGALHMSKHVERRGGDPRLWLDVVVRAKRLGQGDCETIVEALCQCGVYDQLDMGGLMMVEVMTRRVVAVVDAYAGPFKPSGTIARFVEGASSEEDVSGPKLRGYVHRRVKGRHEMEQVQNWARFLPLPLLGDAGRRIRSRSCRARHFGRGARILSEVNGIVDAINWMSGYDSQPGPANGMQRDVLARFEGLVRGRQPDAKLHEPQAALRELLRGRSPYDGRIGPTTVASYSAGLVSMPTDVRDCPRLEDLLPGEALAFLQERQERMLRPAPLPTDIEPYFDSVLKFNRKEYRGLVRRLLSAGMLGIEVHLPEEGLSNYEDLRVALEAQQVYIGMADMKDCFHRVRIDAALSRSFCLPPVKAGAFGVSEVEGAEVQASTAIYPCWQGLPMGFSWSLYFALRANEEVSRRGSPLLREPGLSDHGPPLVFAPGRAPPEIRHCVYVDDLGVFSLFSQLVSGVVDQLTGEFTELNLLLRKDELVSGMAVALGAEINGGRLRARVTGDRFWRCRQAVRGLPARRRVKGWAVEAVMGHLTFCGLCSRGTLSAFDSVHGFARARYDDAAVLWAEARRGLAAFSSLMYFLESDWWLPWNPMAQQSDASHHGYGLARAFWPRELVESAALCAAGFGMSESGKWGLRGLPDDEEELSQWDVVGDFPEHRACVAAALGALTGAGGQPGGVARPAASPCSADRATAVAGGSAGASAERVEALEGGRVGPSSSTEPGDLARLPVPAEPARGVPESVGSSDSGSSEPEVVTGAARRRRLAQSQPRRARHYGMPASEEGLSLLEREAVRAPTQREYQQAWDGWRDFARLSWPLVVVEKVVKGWGDPVVDPALVTYLSGLYQAGAHLSWAEKLMAGELRFNPDFSGYGARRLPRAWRCLRAWRRPGPPRTRQPWALAMWCAMAWRMQAWGSLQMAVFTSVAGGVCGRPSSLLLLKPTYLVPPAVGACEFWTLRLFPKEEDRRGKTGLGDEALELDLPWIRFLDPVLHRPEKEGRPECLWNFMYPEYWQRFSLRLQGLQVKAKVVPHQMRHSGASLDMARRWRRLADGQTRGQWKTTRSVALFENHARLATTRATLSSAPQSVFLVYEAQLADIILGRASPVDSRELGPA</sequence>
<reference evidence="3" key="1">
    <citation type="submission" date="2023-10" db="EMBL/GenBank/DDBJ databases">
        <authorList>
            <person name="Chen Y."/>
            <person name="Shah S."/>
            <person name="Dougan E. K."/>
            <person name="Thang M."/>
            <person name="Chan C."/>
        </authorList>
    </citation>
    <scope>NUCLEOTIDE SEQUENCE [LARGE SCALE GENOMIC DNA]</scope>
</reference>
<evidence type="ECO:0000313" key="4">
    <source>
        <dbReference type="Proteomes" id="UP001189429"/>
    </source>
</evidence>